<dbReference type="Gene3D" id="3.30.1360.120">
    <property type="entry name" value="Probable tRNA modification gtpase trme, domain 1"/>
    <property type="match status" value="1"/>
</dbReference>
<dbReference type="InterPro" id="IPR029043">
    <property type="entry name" value="GcvT/YgfZ_C"/>
</dbReference>
<keyword evidence="8" id="KW-1185">Reference proteome</keyword>
<dbReference type="GO" id="GO:0016491">
    <property type="term" value="F:oxidoreductase activity"/>
    <property type="evidence" value="ECO:0007669"/>
    <property type="project" value="UniProtKB-KW"/>
</dbReference>
<dbReference type="Gene3D" id="3.30.70.1400">
    <property type="entry name" value="Aminomethyltransferase beta-barrel domains"/>
    <property type="match status" value="1"/>
</dbReference>
<evidence type="ECO:0000313" key="8">
    <source>
        <dbReference type="Proteomes" id="UP001234585"/>
    </source>
</evidence>
<dbReference type="InterPro" id="IPR006222">
    <property type="entry name" value="GCVT_N"/>
</dbReference>
<evidence type="ECO:0000259" key="6">
    <source>
        <dbReference type="Pfam" id="PF16350"/>
    </source>
</evidence>
<dbReference type="Pfam" id="PF08669">
    <property type="entry name" value="GCV_T_C"/>
    <property type="match status" value="1"/>
</dbReference>
<dbReference type="InterPro" id="IPR013977">
    <property type="entry name" value="GcvT_C"/>
</dbReference>
<dbReference type="SUPFAM" id="SSF101790">
    <property type="entry name" value="Aminomethyltransferase beta-barrel domain"/>
    <property type="match status" value="1"/>
</dbReference>
<dbReference type="SUPFAM" id="SSF51905">
    <property type="entry name" value="FAD/NAD(P)-binding domain"/>
    <property type="match status" value="1"/>
</dbReference>
<dbReference type="InterPro" id="IPR006076">
    <property type="entry name" value="FAD-dep_OxRdtase"/>
</dbReference>
<feature type="domain" description="Aminomethyltransferase C-terminal" evidence="5">
    <location>
        <begin position="722"/>
        <end position="810"/>
    </location>
</feature>
<evidence type="ECO:0000259" key="3">
    <source>
        <dbReference type="Pfam" id="PF01266"/>
    </source>
</evidence>
<dbReference type="Pfam" id="PF01266">
    <property type="entry name" value="DAO"/>
    <property type="match status" value="1"/>
</dbReference>
<dbReference type="RefSeq" id="WP_306041258.1">
    <property type="nucleotide sequence ID" value="NZ_CP132306.1"/>
</dbReference>
<proteinExistence type="inferred from homology"/>
<evidence type="ECO:0000256" key="2">
    <source>
        <dbReference type="ARBA" id="ARBA00023002"/>
    </source>
</evidence>
<sequence>MDIPSKADVVIVGGGIAGCSIAYHLTKLGITDVVLCERRQLTSGTTWHAAGLVTQLRATQRMTELAQYTGELFGRLEEETGQATGFKQNGSLRLAKTHARYEELARGASMGRNFGLPVEALSVDQIKERWSPISTEGLVGGFWFPNDGQVNPADVTMAYVKGARQGGAKILENIKVTQILTESGKAVGVMTEQGPISAKKVVIAGGMWSRDLAAQIGVTIPLHAAEHFYVVTEAIPDLPRNLPVMFTADEWAYYKEDAGKLLVGFFEPGAKPWGQKGISESFCFDTIPEDLEHISPYLEMAMERVPVLQETGIQLFFNGPESFTPDNRYHLGETSEIDGLFAATGFNSIGILSSGGVGKAMASWIAEGRPPVELLDVDVRRTQSFQRNKKYLADRSVETIGTLFDMHWPGKQFETARGVRRSPFHDRLLASGAFMTELAGWERPGFYGTVEELANIEYSYSKPSWFDNVAAECANTAENVSLFDHSCFVKYMVEGPDALKSLNWISAAECDVPVGKIVYTQWLNESGGIEADVTITRLAEQSFMVVTVAASQRRDIAWFKRRVPVGAQVYITDVTSGLAMLALWGPKSRDLLASVSSDDFSNEAFPFGTSREVDLGYARVRASRLTFVGELGFELYIPSEMAAHVYDVLTEAGRDFGLKNAGFFALNSMRMEKGYRHWGHDIGEEDTPLQGGVAFTVALDKPGGFIGQDVLVRQKAEGTLKRRLVQVKVASEGGETPPMLFHHEPLMRDGAIVGSIMSGAYGHRVKASLGLGYVSLDEGVTKEWLASGKWEVEVALKRYPVEVQLGAWYDPRGEKVKR</sequence>
<dbReference type="Pfam" id="PF01571">
    <property type="entry name" value="GCV_T"/>
    <property type="match status" value="1"/>
</dbReference>
<dbReference type="Pfam" id="PF16350">
    <property type="entry name" value="FAO_M"/>
    <property type="match status" value="1"/>
</dbReference>
<dbReference type="PANTHER" id="PTHR43757">
    <property type="entry name" value="AMINOMETHYLTRANSFERASE"/>
    <property type="match status" value="1"/>
</dbReference>
<dbReference type="InterPro" id="IPR036188">
    <property type="entry name" value="FAD/NAD-bd_sf"/>
</dbReference>
<comment type="similarity">
    <text evidence="1">Belongs to the GcvT family.</text>
</comment>
<dbReference type="Gene3D" id="2.40.30.110">
    <property type="entry name" value="Aminomethyltransferase beta-barrel domains"/>
    <property type="match status" value="1"/>
</dbReference>
<dbReference type="PANTHER" id="PTHR43757:SF15">
    <property type="entry name" value="PYRUVATE DEHYDROGENASE PHOSPHATASE REGULATORY SUBUNIT, MITOCHONDRIAL-LIKE"/>
    <property type="match status" value="1"/>
</dbReference>
<dbReference type="Gene3D" id="3.30.9.10">
    <property type="entry name" value="D-Amino Acid Oxidase, subunit A, domain 2"/>
    <property type="match status" value="1"/>
</dbReference>
<evidence type="ECO:0000259" key="4">
    <source>
        <dbReference type="Pfam" id="PF01571"/>
    </source>
</evidence>
<dbReference type="InterPro" id="IPR028896">
    <property type="entry name" value="GcvT/YgfZ/DmdA"/>
</dbReference>
<protein>
    <submittedName>
        <fullName evidence="7">FAD-dependent oxidoreductase</fullName>
    </submittedName>
</protein>
<reference evidence="7 8" key="1">
    <citation type="submission" date="2023-08" db="EMBL/GenBank/DDBJ databases">
        <title>Pathogen: clinical or host-associated sample.</title>
        <authorList>
            <person name="Hergert J."/>
            <person name="Casey R."/>
            <person name="Wagner J."/>
            <person name="Young E.L."/>
            <person name="Oakeson K.F."/>
        </authorList>
    </citation>
    <scope>NUCLEOTIDE SEQUENCE [LARGE SCALE GENOMIC DNA]</scope>
    <source>
        <strain evidence="7 8">1760953</strain>
        <plasmid evidence="7 8">unnamed4</plasmid>
    </source>
</reference>
<evidence type="ECO:0000313" key="7">
    <source>
        <dbReference type="EMBL" id="WLS01040.1"/>
    </source>
</evidence>
<dbReference type="Proteomes" id="UP001234585">
    <property type="component" value="Plasmid unnamed4"/>
</dbReference>
<feature type="domain" description="FAD dependent oxidoreductase" evidence="3">
    <location>
        <begin position="8"/>
        <end position="364"/>
    </location>
</feature>
<feature type="domain" description="FAD dependent oxidoreductase central" evidence="6">
    <location>
        <begin position="367"/>
        <end position="422"/>
    </location>
</feature>
<feature type="domain" description="GCVT N-terminal" evidence="4">
    <location>
        <begin position="424"/>
        <end position="701"/>
    </location>
</feature>
<accession>A0AA50H7H1</accession>
<organism evidence="7 8">
    <name type="scientific">Shinella sumterensis</name>
    <dbReference type="NCBI Taxonomy" id="1967501"/>
    <lineage>
        <taxon>Bacteria</taxon>
        <taxon>Pseudomonadati</taxon>
        <taxon>Pseudomonadota</taxon>
        <taxon>Alphaproteobacteria</taxon>
        <taxon>Hyphomicrobiales</taxon>
        <taxon>Rhizobiaceae</taxon>
        <taxon>Shinella</taxon>
    </lineage>
</organism>
<dbReference type="SUPFAM" id="SSF54373">
    <property type="entry name" value="FAD-linked reductases, C-terminal domain"/>
    <property type="match status" value="1"/>
</dbReference>
<dbReference type="InterPro" id="IPR027266">
    <property type="entry name" value="TrmE/GcvT-like"/>
</dbReference>
<gene>
    <name evidence="7" type="ORF">Q9313_26300</name>
</gene>
<dbReference type="InterPro" id="IPR032503">
    <property type="entry name" value="FAO_M"/>
</dbReference>
<dbReference type="EMBL" id="CP132306">
    <property type="protein sequence ID" value="WLS01040.1"/>
    <property type="molecule type" value="Genomic_DNA"/>
</dbReference>
<name>A0AA50H7H1_9HYPH</name>
<geneLocation type="plasmid" evidence="7 8">
    <name>unnamed4</name>
</geneLocation>
<dbReference type="SUPFAM" id="SSF103025">
    <property type="entry name" value="Folate-binding domain"/>
    <property type="match status" value="1"/>
</dbReference>
<evidence type="ECO:0000259" key="5">
    <source>
        <dbReference type="Pfam" id="PF08669"/>
    </source>
</evidence>
<dbReference type="AlphaFoldDB" id="A0AA50H7H1"/>
<keyword evidence="2" id="KW-0560">Oxidoreductase</keyword>
<dbReference type="PROSITE" id="PS51257">
    <property type="entry name" value="PROKAR_LIPOPROTEIN"/>
    <property type="match status" value="1"/>
</dbReference>
<keyword evidence="7" id="KW-0614">Plasmid</keyword>
<dbReference type="Gene3D" id="3.50.50.60">
    <property type="entry name" value="FAD/NAD(P)-binding domain"/>
    <property type="match status" value="1"/>
</dbReference>
<evidence type="ECO:0000256" key="1">
    <source>
        <dbReference type="ARBA" id="ARBA00008609"/>
    </source>
</evidence>